<feature type="transmembrane region" description="Helical" evidence="6">
    <location>
        <begin position="20"/>
        <end position="41"/>
    </location>
</feature>
<dbReference type="GO" id="GO:0005886">
    <property type="term" value="C:plasma membrane"/>
    <property type="evidence" value="ECO:0007669"/>
    <property type="project" value="UniProtKB-SubCell"/>
</dbReference>
<comment type="subcellular location">
    <subcellularLocation>
        <location evidence="1">Cell membrane</location>
        <topology evidence="1">Multi-pass membrane protein</topology>
    </subcellularLocation>
</comment>
<dbReference type="RefSeq" id="WP_068132326.1">
    <property type="nucleotide sequence ID" value="NZ_CP042914.1"/>
</dbReference>
<keyword evidence="5 6" id="KW-0472">Membrane</keyword>
<feature type="transmembrane region" description="Helical" evidence="6">
    <location>
        <begin position="48"/>
        <end position="71"/>
    </location>
</feature>
<evidence type="ECO:0000256" key="4">
    <source>
        <dbReference type="ARBA" id="ARBA00022989"/>
    </source>
</evidence>
<feature type="transmembrane region" description="Helical" evidence="6">
    <location>
        <begin position="77"/>
        <end position="96"/>
    </location>
</feature>
<evidence type="ECO:0000313" key="8">
    <source>
        <dbReference type="Proteomes" id="UP000325286"/>
    </source>
</evidence>
<dbReference type="InterPro" id="IPR011743">
    <property type="entry name" value="Caa3_sub_IV"/>
</dbReference>
<gene>
    <name evidence="7" type="ORF">UC8_27290</name>
</gene>
<dbReference type="AlphaFoldDB" id="A0A5B9QRY0"/>
<keyword evidence="4 6" id="KW-1133">Transmembrane helix</keyword>
<evidence type="ECO:0000256" key="1">
    <source>
        <dbReference type="ARBA" id="ARBA00004651"/>
    </source>
</evidence>
<dbReference type="Proteomes" id="UP000325286">
    <property type="component" value="Chromosome"/>
</dbReference>
<dbReference type="OrthoDB" id="282123at2"/>
<evidence type="ECO:0000313" key="7">
    <source>
        <dbReference type="EMBL" id="QEG40712.1"/>
    </source>
</evidence>
<accession>A0A5B9QRY0</accession>
<evidence type="ECO:0000256" key="6">
    <source>
        <dbReference type="SAM" id="Phobius"/>
    </source>
</evidence>
<dbReference type="EMBL" id="CP042914">
    <property type="protein sequence ID" value="QEG40712.1"/>
    <property type="molecule type" value="Genomic_DNA"/>
</dbReference>
<protein>
    <recommendedName>
        <fullName evidence="9">Cytochrome oxidase subunit IV</fullName>
    </recommendedName>
</protein>
<evidence type="ECO:0000256" key="2">
    <source>
        <dbReference type="ARBA" id="ARBA00022475"/>
    </source>
</evidence>
<organism evidence="7 8">
    <name type="scientific">Roseimaritima ulvae</name>
    <dbReference type="NCBI Taxonomy" id="980254"/>
    <lineage>
        <taxon>Bacteria</taxon>
        <taxon>Pseudomonadati</taxon>
        <taxon>Planctomycetota</taxon>
        <taxon>Planctomycetia</taxon>
        <taxon>Pirellulales</taxon>
        <taxon>Pirellulaceae</taxon>
        <taxon>Roseimaritima</taxon>
    </lineage>
</organism>
<evidence type="ECO:0000256" key="3">
    <source>
        <dbReference type="ARBA" id="ARBA00022692"/>
    </source>
</evidence>
<dbReference type="Pfam" id="PF03626">
    <property type="entry name" value="COX4_pro"/>
    <property type="match status" value="1"/>
</dbReference>
<name>A0A5B9QRY0_9BACT</name>
<evidence type="ECO:0008006" key="9">
    <source>
        <dbReference type="Google" id="ProtNLM"/>
    </source>
</evidence>
<evidence type="ECO:0000256" key="5">
    <source>
        <dbReference type="ARBA" id="ARBA00023136"/>
    </source>
</evidence>
<dbReference type="InterPro" id="IPR005171">
    <property type="entry name" value="Cyt_c_oxidase_su4_prok"/>
</dbReference>
<keyword evidence="8" id="KW-1185">Reference proteome</keyword>
<proteinExistence type="predicted"/>
<keyword evidence="3 6" id="KW-0812">Transmembrane</keyword>
<dbReference type="NCBIfam" id="TIGR02229">
    <property type="entry name" value="caa3_sub_IV"/>
    <property type="match status" value="1"/>
</dbReference>
<sequence>MSDHAEHAEHGFSHPQPISMLLGVFFALVFLTFLTVAQASFDLGNLEIWLTLFIATIKASLVMYFFMHLGWEKPFNILIFISTAFFLALFLGFTLMDRNAYRPTLEPIVDQPYQAETTME</sequence>
<keyword evidence="2" id="KW-1003">Cell membrane</keyword>
<reference evidence="7 8" key="1">
    <citation type="submission" date="2019-08" db="EMBL/GenBank/DDBJ databases">
        <title>Deep-cultivation of Planctomycetes and their phenomic and genomic characterization uncovers novel biology.</title>
        <authorList>
            <person name="Wiegand S."/>
            <person name="Jogler M."/>
            <person name="Boedeker C."/>
            <person name="Pinto D."/>
            <person name="Vollmers J."/>
            <person name="Rivas-Marin E."/>
            <person name="Kohn T."/>
            <person name="Peeters S.H."/>
            <person name="Heuer A."/>
            <person name="Rast P."/>
            <person name="Oberbeckmann S."/>
            <person name="Bunk B."/>
            <person name="Jeske O."/>
            <person name="Meyerdierks A."/>
            <person name="Storesund J.E."/>
            <person name="Kallscheuer N."/>
            <person name="Luecker S."/>
            <person name="Lage O.M."/>
            <person name="Pohl T."/>
            <person name="Merkel B.J."/>
            <person name="Hornburger P."/>
            <person name="Mueller R.-W."/>
            <person name="Bruemmer F."/>
            <person name="Labrenz M."/>
            <person name="Spormann A.M."/>
            <person name="Op den Camp H."/>
            <person name="Overmann J."/>
            <person name="Amann R."/>
            <person name="Jetten M.S.M."/>
            <person name="Mascher T."/>
            <person name="Medema M.H."/>
            <person name="Devos D.P."/>
            <person name="Kaster A.-K."/>
            <person name="Ovreas L."/>
            <person name="Rohde M."/>
            <person name="Galperin M.Y."/>
            <person name="Jogler C."/>
        </authorList>
    </citation>
    <scope>NUCLEOTIDE SEQUENCE [LARGE SCALE GENOMIC DNA]</scope>
    <source>
        <strain evidence="7 8">UC8</strain>
    </source>
</reference>
<dbReference type="KEGG" id="rul:UC8_27290"/>